<sequence length="40" mass="4364">MRLDCFAALSAIACHLLRFFSSFFSSSFTTARLDATGITS</sequence>
<accession>J9CAN2</accession>
<protein>
    <submittedName>
        <fullName evidence="1">Secreted protein</fullName>
    </submittedName>
</protein>
<gene>
    <name evidence="1" type="ORF">EVA_14902</name>
</gene>
<name>J9CAN2_9ZZZZ</name>
<dbReference type="AlphaFoldDB" id="J9CAN2"/>
<comment type="caution">
    <text evidence="1">The sequence shown here is derived from an EMBL/GenBank/DDBJ whole genome shotgun (WGS) entry which is preliminary data.</text>
</comment>
<proteinExistence type="predicted"/>
<evidence type="ECO:0000313" key="1">
    <source>
        <dbReference type="EMBL" id="EJW96990.1"/>
    </source>
</evidence>
<organism evidence="1">
    <name type="scientific">gut metagenome</name>
    <dbReference type="NCBI Taxonomy" id="749906"/>
    <lineage>
        <taxon>unclassified sequences</taxon>
        <taxon>metagenomes</taxon>
        <taxon>organismal metagenomes</taxon>
    </lineage>
</organism>
<reference evidence="1" key="1">
    <citation type="journal article" date="2012" name="PLoS ONE">
        <title>Gene sets for utilization of primary and secondary nutrition supplies in the distal gut of endangered iberian lynx.</title>
        <authorList>
            <person name="Alcaide M."/>
            <person name="Messina E."/>
            <person name="Richter M."/>
            <person name="Bargiela R."/>
            <person name="Peplies J."/>
            <person name="Huws S.A."/>
            <person name="Newbold C.J."/>
            <person name="Golyshin P.N."/>
            <person name="Simon M.A."/>
            <person name="Lopez G."/>
            <person name="Yakimov M.M."/>
            <person name="Ferrer M."/>
        </authorList>
    </citation>
    <scope>NUCLEOTIDE SEQUENCE</scope>
</reference>
<dbReference type="EMBL" id="AMCI01004995">
    <property type="protein sequence ID" value="EJW96990.1"/>
    <property type="molecule type" value="Genomic_DNA"/>
</dbReference>